<gene>
    <name evidence="7" type="ORF">LSAT_V11C300142680</name>
</gene>
<protein>
    <recommendedName>
        <fullName evidence="6">SWIM-type domain-containing protein</fullName>
    </recommendedName>
</protein>
<evidence type="ECO:0000256" key="2">
    <source>
        <dbReference type="ARBA" id="ARBA00022771"/>
    </source>
</evidence>
<keyword evidence="1" id="KW-0479">Metal-binding</keyword>
<dbReference type="PANTHER" id="PTHR31973">
    <property type="entry name" value="POLYPROTEIN, PUTATIVE-RELATED"/>
    <property type="match status" value="1"/>
</dbReference>
<dbReference type="PROSITE" id="PS50966">
    <property type="entry name" value="ZF_SWIM"/>
    <property type="match status" value="1"/>
</dbReference>
<keyword evidence="8" id="KW-1185">Reference proteome</keyword>
<evidence type="ECO:0000256" key="5">
    <source>
        <dbReference type="SAM" id="Phobius"/>
    </source>
</evidence>
<proteinExistence type="predicted"/>
<dbReference type="Proteomes" id="UP000235145">
    <property type="component" value="Unassembled WGS sequence"/>
</dbReference>
<evidence type="ECO:0000256" key="3">
    <source>
        <dbReference type="ARBA" id="ARBA00022833"/>
    </source>
</evidence>
<keyword evidence="3" id="KW-0862">Zinc</keyword>
<sequence>MKKFKGQQFSTLFWYVAASTTLAKFEQHMNEIKKLEPLAYDQLMERDPKTSSKAFFDTDRACDAYENGVSERFNLVIDDARNRPLITMLEEIRIYVMERLCIQKSKGSYWGDLNIYPSIRLKLSKIKELHRFWRVVPSGYQEFELRLGYDSYGVDLGKKTCACRAWQLTGYPCVHVYVSISNLNKDPEDYVSPWFTTIMFCSAYMYTIKPFNGSDVWLDVDYIKPLPPKKRRMPRRPLTKRKRDQIERELKGNKHTVICVTFGIGIEFCTLLFFGIIDWESFV</sequence>
<evidence type="ECO:0000313" key="8">
    <source>
        <dbReference type="Proteomes" id="UP000235145"/>
    </source>
</evidence>
<dbReference type="InterPro" id="IPR006564">
    <property type="entry name" value="Znf_PMZ"/>
</dbReference>
<keyword evidence="5" id="KW-0472">Membrane</keyword>
<feature type="domain" description="SWIM-type" evidence="6">
    <location>
        <begin position="152"/>
        <end position="184"/>
    </location>
</feature>
<evidence type="ECO:0000313" key="7">
    <source>
        <dbReference type="EMBL" id="KAJ0219155.1"/>
    </source>
</evidence>
<evidence type="ECO:0000256" key="1">
    <source>
        <dbReference type="ARBA" id="ARBA00022723"/>
    </source>
</evidence>
<comment type="caution">
    <text evidence="7">The sequence shown here is derived from an EMBL/GenBank/DDBJ whole genome shotgun (WGS) entry which is preliminary data.</text>
</comment>
<organism evidence="7 8">
    <name type="scientific">Lactuca sativa</name>
    <name type="common">Garden lettuce</name>
    <dbReference type="NCBI Taxonomy" id="4236"/>
    <lineage>
        <taxon>Eukaryota</taxon>
        <taxon>Viridiplantae</taxon>
        <taxon>Streptophyta</taxon>
        <taxon>Embryophyta</taxon>
        <taxon>Tracheophyta</taxon>
        <taxon>Spermatophyta</taxon>
        <taxon>Magnoliopsida</taxon>
        <taxon>eudicotyledons</taxon>
        <taxon>Gunneridae</taxon>
        <taxon>Pentapetalae</taxon>
        <taxon>asterids</taxon>
        <taxon>campanulids</taxon>
        <taxon>Asterales</taxon>
        <taxon>Asteraceae</taxon>
        <taxon>Cichorioideae</taxon>
        <taxon>Cichorieae</taxon>
        <taxon>Lactucinae</taxon>
        <taxon>Lactuca</taxon>
    </lineage>
</organism>
<evidence type="ECO:0000259" key="6">
    <source>
        <dbReference type="PROSITE" id="PS50966"/>
    </source>
</evidence>
<keyword evidence="5" id="KW-0812">Transmembrane</keyword>
<keyword evidence="5" id="KW-1133">Transmembrane helix</keyword>
<dbReference type="InterPro" id="IPR007527">
    <property type="entry name" value="Znf_SWIM"/>
</dbReference>
<evidence type="ECO:0000256" key="4">
    <source>
        <dbReference type="PROSITE-ProRule" id="PRU00325"/>
    </source>
</evidence>
<keyword evidence="2 4" id="KW-0863">Zinc-finger</keyword>
<dbReference type="AlphaFoldDB" id="A0A9R1W687"/>
<name>A0A9R1W687_LACSA</name>
<dbReference type="Pfam" id="PF04434">
    <property type="entry name" value="SWIM"/>
    <property type="match status" value="1"/>
</dbReference>
<dbReference type="GO" id="GO:0008270">
    <property type="term" value="F:zinc ion binding"/>
    <property type="evidence" value="ECO:0007669"/>
    <property type="project" value="UniProtKB-KW"/>
</dbReference>
<reference evidence="7 8" key="1">
    <citation type="journal article" date="2017" name="Nat. Commun.">
        <title>Genome assembly with in vitro proximity ligation data and whole-genome triplication in lettuce.</title>
        <authorList>
            <person name="Reyes-Chin-Wo S."/>
            <person name="Wang Z."/>
            <person name="Yang X."/>
            <person name="Kozik A."/>
            <person name="Arikit S."/>
            <person name="Song C."/>
            <person name="Xia L."/>
            <person name="Froenicke L."/>
            <person name="Lavelle D.O."/>
            <person name="Truco M.J."/>
            <person name="Xia R."/>
            <person name="Zhu S."/>
            <person name="Xu C."/>
            <person name="Xu H."/>
            <person name="Xu X."/>
            <person name="Cox K."/>
            <person name="Korf I."/>
            <person name="Meyers B.C."/>
            <person name="Michelmore R.W."/>
        </authorList>
    </citation>
    <scope>NUCLEOTIDE SEQUENCE [LARGE SCALE GENOMIC DNA]</scope>
    <source>
        <strain evidence="8">cv. Salinas</strain>
        <tissue evidence="7">Seedlings</tissue>
    </source>
</reference>
<accession>A0A9R1W687</accession>
<feature type="transmembrane region" description="Helical" evidence="5">
    <location>
        <begin position="257"/>
        <end position="277"/>
    </location>
</feature>
<dbReference type="SMART" id="SM00575">
    <property type="entry name" value="ZnF_PMZ"/>
    <property type="match status" value="1"/>
</dbReference>
<dbReference type="EMBL" id="NBSK02000003">
    <property type="protein sequence ID" value="KAJ0219155.1"/>
    <property type="molecule type" value="Genomic_DNA"/>
</dbReference>
<dbReference type="PANTHER" id="PTHR31973:SF189">
    <property type="entry name" value="TRANSPOSASE, MUDR, PLANT, MULE TRANSPOSASE DOMAIN PROTEIN-RELATED"/>
    <property type="match status" value="1"/>
</dbReference>